<dbReference type="InterPro" id="IPR001077">
    <property type="entry name" value="COMT_C"/>
</dbReference>
<name>A0A8H7VZD7_9HELO</name>
<dbReference type="PANTHER" id="PTHR43712:SF1">
    <property type="entry name" value="HYPOTHETICAL O-METHYLTRANSFERASE (EUROFUNG)-RELATED"/>
    <property type="match status" value="1"/>
</dbReference>
<keyword evidence="1" id="KW-0489">Methyltransferase</keyword>
<dbReference type="InterPro" id="IPR029063">
    <property type="entry name" value="SAM-dependent_MTases_sf"/>
</dbReference>
<gene>
    <name evidence="5" type="ORF">IFR04_015526</name>
</gene>
<accession>A0A8H7VZD7</accession>
<evidence type="ECO:0000259" key="4">
    <source>
        <dbReference type="Pfam" id="PF00891"/>
    </source>
</evidence>
<dbReference type="SUPFAM" id="SSF53335">
    <property type="entry name" value="S-adenosyl-L-methionine-dependent methyltransferases"/>
    <property type="match status" value="1"/>
</dbReference>
<dbReference type="PROSITE" id="PS51683">
    <property type="entry name" value="SAM_OMT_II"/>
    <property type="match status" value="1"/>
</dbReference>
<dbReference type="GO" id="GO:0008171">
    <property type="term" value="F:O-methyltransferase activity"/>
    <property type="evidence" value="ECO:0007669"/>
    <property type="project" value="InterPro"/>
</dbReference>
<dbReference type="AlphaFoldDB" id="A0A8H7VZD7"/>
<dbReference type="Pfam" id="PF00891">
    <property type="entry name" value="Methyltransf_2"/>
    <property type="match status" value="1"/>
</dbReference>
<protein>
    <recommendedName>
        <fullName evidence="4">O-methyltransferase C-terminal domain-containing protein</fullName>
    </recommendedName>
</protein>
<evidence type="ECO:0000256" key="1">
    <source>
        <dbReference type="ARBA" id="ARBA00022603"/>
    </source>
</evidence>
<keyword evidence="3" id="KW-0949">S-adenosyl-L-methionine</keyword>
<dbReference type="InterPro" id="IPR016461">
    <property type="entry name" value="COMT-like"/>
</dbReference>
<dbReference type="GO" id="GO:0032259">
    <property type="term" value="P:methylation"/>
    <property type="evidence" value="ECO:0007669"/>
    <property type="project" value="UniProtKB-KW"/>
</dbReference>
<evidence type="ECO:0000256" key="2">
    <source>
        <dbReference type="ARBA" id="ARBA00022679"/>
    </source>
</evidence>
<evidence type="ECO:0000256" key="3">
    <source>
        <dbReference type="ARBA" id="ARBA00022691"/>
    </source>
</evidence>
<comment type="caution">
    <text evidence="5">The sequence shown here is derived from an EMBL/GenBank/DDBJ whole genome shotgun (WGS) entry which is preliminary data.</text>
</comment>
<feature type="domain" description="O-methyltransferase C-terminal" evidence="4">
    <location>
        <begin position="16"/>
        <end position="126"/>
    </location>
</feature>
<organism evidence="5 6">
    <name type="scientific">Cadophora malorum</name>
    <dbReference type="NCBI Taxonomy" id="108018"/>
    <lineage>
        <taxon>Eukaryota</taxon>
        <taxon>Fungi</taxon>
        <taxon>Dikarya</taxon>
        <taxon>Ascomycota</taxon>
        <taxon>Pezizomycotina</taxon>
        <taxon>Leotiomycetes</taxon>
        <taxon>Helotiales</taxon>
        <taxon>Ploettnerulaceae</taxon>
        <taxon>Cadophora</taxon>
    </lineage>
</organism>
<reference evidence="5" key="1">
    <citation type="submission" date="2021-02" db="EMBL/GenBank/DDBJ databases">
        <title>Genome sequence Cadophora malorum strain M34.</title>
        <authorList>
            <person name="Stefanovic E."/>
            <person name="Vu D."/>
            <person name="Scully C."/>
            <person name="Dijksterhuis J."/>
            <person name="Roader J."/>
            <person name="Houbraken J."/>
        </authorList>
    </citation>
    <scope>NUCLEOTIDE SEQUENCE</scope>
    <source>
        <strain evidence="5">M34</strain>
    </source>
</reference>
<dbReference type="Gene3D" id="3.40.50.150">
    <property type="entry name" value="Vaccinia Virus protein VP39"/>
    <property type="match status" value="1"/>
</dbReference>
<sequence length="128" mass="14131">MDSVFGNAKYEKEDVLLIDVGGSGGHDLIESHKAHQSMQGRLILQDLPTMIESLDSTALEKQGIEPIGHDFFKPQPVHGAKVYYLKMILHDWPTTQCVEILSQLKAALKPGDSKIILNEIVIPEQNAG</sequence>
<keyword evidence="6" id="KW-1185">Reference proteome</keyword>
<dbReference type="OrthoDB" id="1535081at2759"/>
<proteinExistence type="predicted"/>
<evidence type="ECO:0000313" key="6">
    <source>
        <dbReference type="Proteomes" id="UP000664132"/>
    </source>
</evidence>
<evidence type="ECO:0000313" key="5">
    <source>
        <dbReference type="EMBL" id="KAG4411340.1"/>
    </source>
</evidence>
<dbReference type="EMBL" id="JAFJYH010000490">
    <property type="protein sequence ID" value="KAG4411340.1"/>
    <property type="molecule type" value="Genomic_DNA"/>
</dbReference>
<dbReference type="PANTHER" id="PTHR43712">
    <property type="entry name" value="PUTATIVE (AFU_ORTHOLOGUE AFUA_4G14580)-RELATED"/>
    <property type="match status" value="1"/>
</dbReference>
<dbReference type="Proteomes" id="UP000664132">
    <property type="component" value="Unassembled WGS sequence"/>
</dbReference>
<keyword evidence="2" id="KW-0808">Transferase</keyword>